<reference evidence="10" key="1">
    <citation type="journal article" date="2023" name="Science">
        <title>Elucidation of the pathway for biosynthesis of saponin adjuvants from the soapbark tree.</title>
        <authorList>
            <person name="Reed J."/>
            <person name="Orme A."/>
            <person name="El-Demerdash A."/>
            <person name="Owen C."/>
            <person name="Martin L.B.B."/>
            <person name="Misra R.C."/>
            <person name="Kikuchi S."/>
            <person name="Rejzek M."/>
            <person name="Martin A.C."/>
            <person name="Harkess A."/>
            <person name="Leebens-Mack J."/>
            <person name="Louveau T."/>
            <person name="Stephenson M.J."/>
            <person name="Osbourn A."/>
        </authorList>
    </citation>
    <scope>NUCLEOTIDE SEQUENCE</scope>
    <source>
        <strain evidence="10">S10</strain>
    </source>
</reference>
<comment type="function">
    <text evidence="1">Probable ATPase of unknown function. Its presence in a non-photosynthetic plant (Epifagus virginiana) and experiments in tobacco indicate that it has an essential function which is probably not related to photosynthesis.</text>
</comment>
<protein>
    <recommendedName>
        <fullName evidence="4">Protein Ycf2</fullName>
    </recommendedName>
</protein>
<evidence type="ECO:0000256" key="5">
    <source>
        <dbReference type="ARBA" id="ARBA00022528"/>
    </source>
</evidence>
<dbReference type="Proteomes" id="UP001163823">
    <property type="component" value="Unassembled WGS sequence"/>
</dbReference>
<evidence type="ECO:0000259" key="9">
    <source>
        <dbReference type="Pfam" id="PF05695"/>
    </source>
</evidence>
<feature type="non-terminal residue" evidence="10">
    <location>
        <position position="1"/>
    </location>
</feature>
<comment type="subcellular location">
    <subcellularLocation>
        <location evidence="2">Plastid</location>
        <location evidence="2">Chloroplast stroma</location>
    </subcellularLocation>
</comment>
<dbReference type="GO" id="GO:0009570">
    <property type="term" value="C:chloroplast stroma"/>
    <property type="evidence" value="ECO:0007669"/>
    <property type="project" value="UniProtKB-SubCell"/>
</dbReference>
<keyword evidence="6" id="KW-0934">Plastid</keyword>
<proteinExistence type="inferred from homology"/>
<dbReference type="InterPro" id="IPR056777">
    <property type="entry name" value="Ycf2_N"/>
</dbReference>
<dbReference type="EMBL" id="JARAOO010000335">
    <property type="protein sequence ID" value="KAJ7941304.1"/>
    <property type="molecule type" value="Genomic_DNA"/>
</dbReference>
<organism evidence="10 12">
    <name type="scientific">Quillaja saponaria</name>
    <name type="common">Soap bark tree</name>
    <dbReference type="NCBI Taxonomy" id="32244"/>
    <lineage>
        <taxon>Eukaryota</taxon>
        <taxon>Viridiplantae</taxon>
        <taxon>Streptophyta</taxon>
        <taxon>Embryophyta</taxon>
        <taxon>Tracheophyta</taxon>
        <taxon>Spermatophyta</taxon>
        <taxon>Magnoliopsida</taxon>
        <taxon>eudicotyledons</taxon>
        <taxon>Gunneridae</taxon>
        <taxon>Pentapetalae</taxon>
        <taxon>rosids</taxon>
        <taxon>fabids</taxon>
        <taxon>Fabales</taxon>
        <taxon>Quillajaceae</taxon>
        <taxon>Quillaja</taxon>
    </lineage>
</organism>
<sequence length="798" mass="94463">MWQFRQDLFVSWGKSPHESDFLRNISRENWIWLDNVWLVNKDRFFSKARNVSSNIQYDSTRSSFIQVTDSSQLKGSSDQSRDHFDSISNEDSEYHTLINQREIQQLKERSILCWDPSFLQTERTEIESERFPKCLSGYSSMSRLFTEREKQMNNHLLPEEIEEFLGNPTRSIRSFFSDRWSELHLGSNPTERSTRDQKLLKKEQDVSFVPSRRSENKEIVNIFKIIMYLQNTVSIHPISSDPGCDMVPKDELDSSNKISFLNKNPFFDLFHLFHDRNRGGYTLHHDFESEERFQEMADLFTLSITEPDLVYHKGFAFSIDSSGLDQKQFLNEVFNSRDESKKKSLLVLPPIFYEENESFYRRIRKKWVRTSCGNDLEDPKPKIVVFASNNIMEAVNQYRLIRNLIQIQYSTYGYIRNVLNRFFLMNRSDRNFEYGIQRYQIGNDTLNHRTIMKYTINQHLSNLKKSQKKWFDPLILISRTERSMNRDPNAYRYKWSNGSKNFQEHLEHFISEQNRRFHFQVVFDRLRINQYSIDWSEKKWCLPQWNLISEISSKCLHNLLLSEEIIHRNNESPLISTHLRSPNVREFLYSILFLLLVAGYLVRTHLLFVSRAYSELQTEFEKVKSLMIPSYMIELRKLLDRYPTSELNSFWLKNLFLVALEQLGDSLEEIRGSASGGNMLWGGGPAYGVKSIRSKKKYLNLIDLISIIPNPINRIAFSRNTRHLSHTSKAIYSLIRKRKNVNGDWIDDKIESWVSNSDSIDDKEREFLVQFSALTTEKRIDQILLSLTHSDHLSKNDS</sequence>
<keyword evidence="5" id="KW-0150">Chloroplast</keyword>
<evidence type="ECO:0000313" key="12">
    <source>
        <dbReference type="Proteomes" id="UP001163823"/>
    </source>
</evidence>
<evidence type="ECO:0000256" key="1">
    <source>
        <dbReference type="ARBA" id="ARBA00002329"/>
    </source>
</evidence>
<keyword evidence="12" id="KW-1185">Reference proteome</keyword>
<evidence type="ECO:0000256" key="2">
    <source>
        <dbReference type="ARBA" id="ARBA00004470"/>
    </source>
</evidence>
<feature type="domain" description="Ycf2 N-terminal" evidence="9">
    <location>
        <begin position="1"/>
        <end position="537"/>
    </location>
</feature>
<name>A0AAD7KJF2_QUISA</name>
<accession>A0AAD7KJF2</accession>
<dbReference type="GO" id="GO:0005524">
    <property type="term" value="F:ATP binding"/>
    <property type="evidence" value="ECO:0007669"/>
    <property type="project" value="UniProtKB-KW"/>
</dbReference>
<dbReference type="KEGG" id="qsa:O6P43_035878"/>
<evidence type="ECO:0000313" key="11">
    <source>
        <dbReference type="EMBL" id="KAJ7941304.1"/>
    </source>
</evidence>
<dbReference type="Pfam" id="PF05695">
    <property type="entry name" value="Ycf2"/>
    <property type="match status" value="1"/>
</dbReference>
<evidence type="ECO:0000256" key="8">
    <source>
        <dbReference type="ARBA" id="ARBA00022840"/>
    </source>
</evidence>
<evidence type="ECO:0000256" key="7">
    <source>
        <dbReference type="ARBA" id="ARBA00022741"/>
    </source>
</evidence>
<evidence type="ECO:0000313" key="10">
    <source>
        <dbReference type="EMBL" id="KAJ7941073.1"/>
    </source>
</evidence>
<dbReference type="PANTHER" id="PTHR33078">
    <property type="entry name" value="PROTEIN YCF2-RELATED"/>
    <property type="match status" value="1"/>
</dbReference>
<comment type="similarity">
    <text evidence="3">Belongs to the Ycf2 family.</text>
</comment>
<comment type="caution">
    <text evidence="10">The sequence shown here is derived from an EMBL/GenBank/DDBJ whole genome shotgun (WGS) entry which is preliminary data.</text>
</comment>
<evidence type="ECO:0000256" key="4">
    <source>
        <dbReference type="ARBA" id="ARBA00018950"/>
    </source>
</evidence>
<dbReference type="EMBL" id="JARAOO010000455">
    <property type="protein sequence ID" value="KAJ7941073.1"/>
    <property type="molecule type" value="Genomic_DNA"/>
</dbReference>
<evidence type="ECO:0000256" key="3">
    <source>
        <dbReference type="ARBA" id="ARBA00009361"/>
    </source>
</evidence>
<keyword evidence="8" id="KW-0067">ATP-binding</keyword>
<dbReference type="PANTHER" id="PTHR33078:SF92">
    <property type="entry name" value="PROTEIN YCF2"/>
    <property type="match status" value="1"/>
</dbReference>
<gene>
    <name evidence="11" type="ORF">O6P43_035645</name>
    <name evidence="10" type="ORF">O6P43_035878</name>
</gene>
<dbReference type="KEGG" id="qsa:O6P43_035645"/>
<dbReference type="AlphaFoldDB" id="A0AAD7KJF2"/>
<evidence type="ECO:0000256" key="6">
    <source>
        <dbReference type="ARBA" id="ARBA00022640"/>
    </source>
</evidence>
<keyword evidence="7" id="KW-0547">Nucleotide-binding</keyword>